<dbReference type="GO" id="GO:0004315">
    <property type="term" value="F:3-oxoacyl-[acyl-carrier-protein] synthase activity"/>
    <property type="evidence" value="ECO:0007669"/>
    <property type="project" value="TreeGrafter"/>
</dbReference>
<name>A0A918JI96_9ACTN</name>
<dbReference type="Proteomes" id="UP000620224">
    <property type="component" value="Unassembled WGS sequence"/>
</dbReference>
<sequence length="362" mass="37382">MSGTSTERRGPVITGWSAVSPYGIGRDAFVTGARTGAPTETVLSGEEWDGADTRAHLVPDFVIKDVLGRKGTRSMDRVTGLAVTAVRELLSEGGGEPESGEGVGLVLGTTTGSAQSMMDITRDTLVHEKPFYIDPSHIPNAIMNCPAGQCAIWYGLKGPNTTVAAGRSSGLVALNYARRLLASGRARTVLCGAAEEYSSARSWLEWHTRRPDEGDTVLGEGCAVLRLRPADAVSEGEGMAEVLAVESGVAGPAGPADALATTVGRALRRAGVTTQDVWAVSASRPAGLLGQQEEAALDAVLGALPVRRPAQFLGDTAAATGALQLASVLTAAEEDPQARGRAAVVTSVDRDGALACAVLRVL</sequence>
<keyword evidence="4" id="KW-1185">Reference proteome</keyword>
<feature type="domain" description="Beta-ketoacyl synthase-like N-terminal" evidence="2">
    <location>
        <begin position="12"/>
        <end position="210"/>
    </location>
</feature>
<dbReference type="SUPFAM" id="SSF53901">
    <property type="entry name" value="Thiolase-like"/>
    <property type="match status" value="2"/>
</dbReference>
<evidence type="ECO:0000313" key="3">
    <source>
        <dbReference type="EMBL" id="GGW82042.1"/>
    </source>
</evidence>
<dbReference type="PANTHER" id="PTHR11712:SF336">
    <property type="entry name" value="3-OXOACYL-[ACYL-CARRIER-PROTEIN] SYNTHASE, MITOCHONDRIAL"/>
    <property type="match status" value="1"/>
</dbReference>
<dbReference type="PANTHER" id="PTHR11712">
    <property type="entry name" value="POLYKETIDE SYNTHASE-RELATED"/>
    <property type="match status" value="1"/>
</dbReference>
<dbReference type="InterPro" id="IPR014030">
    <property type="entry name" value="Ketoacyl_synth_N"/>
</dbReference>
<evidence type="ECO:0000313" key="4">
    <source>
        <dbReference type="Proteomes" id="UP000620224"/>
    </source>
</evidence>
<gene>
    <name evidence="3" type="primary">fabF</name>
    <name evidence="3" type="ORF">GCM10010503_69120</name>
</gene>
<dbReference type="Gene3D" id="3.40.47.10">
    <property type="match status" value="1"/>
</dbReference>
<dbReference type="RefSeq" id="WP_190019365.1">
    <property type="nucleotide sequence ID" value="NZ_BMUE01000030.1"/>
</dbReference>
<evidence type="ECO:0000256" key="1">
    <source>
        <dbReference type="ARBA" id="ARBA00022679"/>
    </source>
</evidence>
<dbReference type="InterPro" id="IPR016039">
    <property type="entry name" value="Thiolase-like"/>
</dbReference>
<evidence type="ECO:0000259" key="2">
    <source>
        <dbReference type="Pfam" id="PF00109"/>
    </source>
</evidence>
<dbReference type="InterPro" id="IPR000794">
    <property type="entry name" value="Beta-ketoacyl_synthase"/>
</dbReference>
<dbReference type="AlphaFoldDB" id="A0A918JI96"/>
<reference evidence="3" key="2">
    <citation type="submission" date="2020-09" db="EMBL/GenBank/DDBJ databases">
        <authorList>
            <person name="Sun Q."/>
            <person name="Ohkuma M."/>
        </authorList>
    </citation>
    <scope>NUCLEOTIDE SEQUENCE</scope>
    <source>
        <strain evidence="3">JCM 4490</strain>
    </source>
</reference>
<dbReference type="EMBL" id="BMUE01000030">
    <property type="protein sequence ID" value="GGW82042.1"/>
    <property type="molecule type" value="Genomic_DNA"/>
</dbReference>
<proteinExistence type="predicted"/>
<accession>A0A918JI96</accession>
<protein>
    <submittedName>
        <fullName evidence="3">3-oxoacyl-ACP synthase</fullName>
    </submittedName>
</protein>
<organism evidence="3 4">
    <name type="scientific">Streptomyces lucensis JCM 4490</name>
    <dbReference type="NCBI Taxonomy" id="1306176"/>
    <lineage>
        <taxon>Bacteria</taxon>
        <taxon>Bacillati</taxon>
        <taxon>Actinomycetota</taxon>
        <taxon>Actinomycetes</taxon>
        <taxon>Kitasatosporales</taxon>
        <taxon>Streptomycetaceae</taxon>
        <taxon>Streptomyces</taxon>
    </lineage>
</organism>
<dbReference type="GO" id="GO:0006633">
    <property type="term" value="P:fatty acid biosynthetic process"/>
    <property type="evidence" value="ECO:0007669"/>
    <property type="project" value="TreeGrafter"/>
</dbReference>
<reference evidence="3" key="1">
    <citation type="journal article" date="2014" name="Int. J. Syst. Evol. Microbiol.">
        <title>Complete genome sequence of Corynebacterium casei LMG S-19264T (=DSM 44701T), isolated from a smear-ripened cheese.</title>
        <authorList>
            <consortium name="US DOE Joint Genome Institute (JGI-PGF)"/>
            <person name="Walter F."/>
            <person name="Albersmeier A."/>
            <person name="Kalinowski J."/>
            <person name="Ruckert C."/>
        </authorList>
    </citation>
    <scope>NUCLEOTIDE SEQUENCE</scope>
    <source>
        <strain evidence="3">JCM 4490</strain>
    </source>
</reference>
<keyword evidence="1" id="KW-0808">Transferase</keyword>
<dbReference type="Pfam" id="PF00109">
    <property type="entry name" value="ketoacyl-synt"/>
    <property type="match status" value="1"/>
</dbReference>
<comment type="caution">
    <text evidence="3">The sequence shown here is derived from an EMBL/GenBank/DDBJ whole genome shotgun (WGS) entry which is preliminary data.</text>
</comment>